<sequence length="200" mass="22092">MSIDSVEVRLRKLSSFSLASFSATRAWINSFFSLSASNARLRDSSIMRAVSSSASCVLRSRYIFSSSVLRALMRIRFISCSTSCALCDSSIASSSARRFFSASSSAASSLRRRASLAARISSCSCMSRCSMAARSRSAVSRSCFSRVSLFRSTCLRCFSSLACAFICCISIVSGLRRFMYRSWFPTHRSSISLFMRSFSE</sequence>
<evidence type="ECO:0000256" key="1">
    <source>
        <dbReference type="SAM" id="Phobius"/>
    </source>
</evidence>
<protein>
    <submittedName>
        <fullName evidence="2">Uncharacterized protein</fullName>
    </submittedName>
</protein>
<organism evidence="2">
    <name type="scientific">Anopheles darlingi</name>
    <name type="common">Mosquito</name>
    <dbReference type="NCBI Taxonomy" id="43151"/>
    <lineage>
        <taxon>Eukaryota</taxon>
        <taxon>Metazoa</taxon>
        <taxon>Ecdysozoa</taxon>
        <taxon>Arthropoda</taxon>
        <taxon>Hexapoda</taxon>
        <taxon>Insecta</taxon>
        <taxon>Pterygota</taxon>
        <taxon>Neoptera</taxon>
        <taxon>Endopterygota</taxon>
        <taxon>Diptera</taxon>
        <taxon>Nematocera</taxon>
        <taxon>Culicoidea</taxon>
        <taxon>Culicidae</taxon>
        <taxon>Anophelinae</taxon>
        <taxon>Anopheles</taxon>
    </lineage>
</organism>
<proteinExistence type="predicted"/>
<evidence type="ECO:0000313" key="2">
    <source>
        <dbReference type="EMBL" id="MBW69463.1"/>
    </source>
</evidence>
<keyword evidence="1" id="KW-0812">Transmembrane</keyword>
<dbReference type="EMBL" id="GGFL01005285">
    <property type="protein sequence ID" value="MBW69463.1"/>
    <property type="molecule type" value="Transcribed_RNA"/>
</dbReference>
<dbReference type="AlphaFoldDB" id="A0A2M4CVV3"/>
<accession>A0A2M4CVV3</accession>
<reference evidence="2" key="1">
    <citation type="submission" date="2018-01" db="EMBL/GenBank/DDBJ databases">
        <title>An insight into the sialome of Amazonian anophelines.</title>
        <authorList>
            <person name="Ribeiro J.M."/>
            <person name="Scarpassa V."/>
            <person name="Calvo E."/>
        </authorList>
    </citation>
    <scope>NUCLEOTIDE SEQUENCE</scope>
</reference>
<keyword evidence="1" id="KW-0472">Membrane</keyword>
<feature type="transmembrane region" description="Helical" evidence="1">
    <location>
        <begin position="158"/>
        <end position="179"/>
    </location>
</feature>
<keyword evidence="1" id="KW-1133">Transmembrane helix</keyword>
<name>A0A2M4CVV3_ANODA</name>